<sequence>MLAGALLALFWAIILLVGAMSALAFIVGFKSAP</sequence>
<evidence type="ECO:0000313" key="2">
    <source>
        <dbReference type="Proteomes" id="UP001224845"/>
    </source>
</evidence>
<proteinExistence type="predicted"/>
<protein>
    <submittedName>
        <fullName evidence="1">Uncharacterized protein</fullName>
    </submittedName>
</protein>
<evidence type="ECO:0000313" key="1">
    <source>
        <dbReference type="EMBL" id="MDP9973674.1"/>
    </source>
</evidence>
<name>A0AAW8EMB5_VARPD</name>
<comment type="caution">
    <text evidence="1">The sequence shown here is derived from an EMBL/GenBank/DDBJ whole genome shotgun (WGS) entry which is preliminary data.</text>
</comment>
<gene>
    <name evidence="1" type="ORF">J2W39_004933</name>
</gene>
<dbReference type="Proteomes" id="UP001224845">
    <property type="component" value="Unassembled WGS sequence"/>
</dbReference>
<reference evidence="1" key="1">
    <citation type="submission" date="2023-07" db="EMBL/GenBank/DDBJ databases">
        <title>Sorghum-associated microbial communities from plants grown in Nebraska, USA.</title>
        <authorList>
            <person name="Schachtman D."/>
        </authorList>
    </citation>
    <scope>NUCLEOTIDE SEQUENCE</scope>
    <source>
        <strain evidence="1">DS3315</strain>
    </source>
</reference>
<dbReference type="EMBL" id="JAUSRV010000013">
    <property type="protein sequence ID" value="MDP9973674.1"/>
    <property type="molecule type" value="Genomic_DNA"/>
</dbReference>
<accession>A0AAW8EMB5</accession>
<dbReference type="AlphaFoldDB" id="A0AAW8EMB5"/>
<organism evidence="1 2">
    <name type="scientific">Variovorax paradoxus</name>
    <dbReference type="NCBI Taxonomy" id="34073"/>
    <lineage>
        <taxon>Bacteria</taxon>
        <taxon>Pseudomonadati</taxon>
        <taxon>Pseudomonadota</taxon>
        <taxon>Betaproteobacteria</taxon>
        <taxon>Burkholderiales</taxon>
        <taxon>Comamonadaceae</taxon>
        <taxon>Variovorax</taxon>
    </lineage>
</organism>